<sequence length="876" mass="99916">MGIAKHDINDYFNLYGKDPHSDYTLSYHGKLVGAISLTGIDPSGIGQSSYSLITDILGRLLQSLPFNVKVEQYYNHAANQKILLKERKNPRNNQLSRNRQAFLNKHRNLNRSSLIWILSVDPDFKYKGIFSFEFIRYCFNALFDPYSRDKFKQMLSSRQDILLDYDALILQKNRLDDVLSLIKAQLQFDSAENMTLNHEEFWRFQKFIATFNADYLTTNPFVTPDNENDAYLLDGDSLDVIEYEGITLLRIGGAEPVYVRFGSVTRFGNDEVPMCAWTNKENSPVLTKGNYVFYLKYQSYSGAQKDLKLKTKDDELTRETLRLKDFLFEKTSDSLVDDRIKENEHLTAFRKELEKERFSDFKSGTGQAGIAVYSKNKDDIILLCRELQNRIESRISVIWESVATLEAYRAIQPATPKFNYRSFAMNAYQAGAASLIYRSQGGVNEWKTGLDETDEAFYILESDDGVPFFFCPKVSEKLLIIGVGATRSGKTFLAKCIASHFAKFGGVYAAIDIDPGSVPMANFFGEDAGLFELDMTSQRGFNLFSMAKSKDDKDFIEHFSGMLSMMLKLNEDKDSKRFTREEKGDTDQQLRVVLDKHFSPSNPLPATFSGFISRCRASVAEKLANFHGDGIYANIFDCETDAIGVIDKPISVYNLADVKDSENEKTDADTISVTQLVHAEILYRVIQLFESPKYRTLPKLLEVDEAHYTFSVQSTARTAINKAKTWFKHGGGMAIWTQSPSHYSNMPDWGTLKSSASVFIFANDRTGSKEDYQKAFSFLTDDEIDLIFQLKRKQQFYIKIPDLNISKIVNLHVESEQYAICTSEAHEASMAFDVWEKVQQTQLSVDEALTEIVDKLKKAHTTPENDTDLEEDRYYA</sequence>
<name>A0A433ZPR3_MORMO</name>
<dbReference type="OrthoDB" id="9816422at2"/>
<organism evidence="1 2">
    <name type="scientific">Morganella morganii</name>
    <name type="common">Proteus morganii</name>
    <dbReference type="NCBI Taxonomy" id="582"/>
    <lineage>
        <taxon>Bacteria</taxon>
        <taxon>Pseudomonadati</taxon>
        <taxon>Pseudomonadota</taxon>
        <taxon>Gammaproteobacteria</taxon>
        <taxon>Enterobacterales</taxon>
        <taxon>Morganellaceae</taxon>
        <taxon>Morganella</taxon>
    </lineage>
</organism>
<comment type="caution">
    <text evidence="1">The sequence shown here is derived from an EMBL/GenBank/DDBJ whole genome shotgun (WGS) entry which is preliminary data.</text>
</comment>
<reference evidence="1 2" key="1">
    <citation type="submission" date="2017-08" db="EMBL/GenBank/DDBJ databases">
        <title>Draft genome sequence of pheromone producing symbiont Morganella morganii, of the female New Zealand grass grub Costelytra giveni.</title>
        <authorList>
            <person name="Laugraud A."/>
            <person name="Young S.D."/>
            <person name="Hurst M.H."/>
        </authorList>
    </citation>
    <scope>NUCLEOTIDE SEQUENCE [LARGE SCALE GENOMIC DNA]</scope>
    <source>
        <strain evidence="1 2">MMsCG</strain>
    </source>
</reference>
<dbReference type="AlphaFoldDB" id="A0A433ZPR3"/>
<dbReference type="Proteomes" id="UP000286908">
    <property type="component" value="Unassembled WGS sequence"/>
</dbReference>
<accession>A0A433ZPR3</accession>
<dbReference type="EMBL" id="NRQY01000005">
    <property type="protein sequence ID" value="RUT64118.1"/>
    <property type="molecule type" value="Genomic_DNA"/>
</dbReference>
<gene>
    <name evidence="1" type="ORF">CKG00_18480</name>
</gene>
<proteinExistence type="predicted"/>
<evidence type="ECO:0000313" key="2">
    <source>
        <dbReference type="Proteomes" id="UP000286908"/>
    </source>
</evidence>
<dbReference type="Gene3D" id="3.40.50.300">
    <property type="entry name" value="P-loop containing nucleotide triphosphate hydrolases"/>
    <property type="match status" value="1"/>
</dbReference>
<dbReference type="InterPro" id="IPR027417">
    <property type="entry name" value="P-loop_NTPase"/>
</dbReference>
<dbReference type="SUPFAM" id="SSF52540">
    <property type="entry name" value="P-loop containing nucleoside triphosphate hydrolases"/>
    <property type="match status" value="1"/>
</dbReference>
<evidence type="ECO:0000313" key="1">
    <source>
        <dbReference type="EMBL" id="RUT64118.1"/>
    </source>
</evidence>
<protein>
    <submittedName>
        <fullName evidence="1">Uncharacterized protein</fullName>
    </submittedName>
</protein>